<dbReference type="Proteomes" id="UP001164929">
    <property type="component" value="Chromosome 6"/>
</dbReference>
<protein>
    <submittedName>
        <fullName evidence="2">Uncharacterized protein</fullName>
    </submittedName>
</protein>
<proteinExistence type="predicted"/>
<name>A0AAD6QQQ9_9ROSI</name>
<organism evidence="2 3">
    <name type="scientific">Populus alba x Populus x berolinensis</name>
    <dbReference type="NCBI Taxonomy" id="444605"/>
    <lineage>
        <taxon>Eukaryota</taxon>
        <taxon>Viridiplantae</taxon>
        <taxon>Streptophyta</taxon>
        <taxon>Embryophyta</taxon>
        <taxon>Tracheophyta</taxon>
        <taxon>Spermatophyta</taxon>
        <taxon>Magnoliopsida</taxon>
        <taxon>eudicotyledons</taxon>
        <taxon>Gunneridae</taxon>
        <taxon>Pentapetalae</taxon>
        <taxon>rosids</taxon>
        <taxon>fabids</taxon>
        <taxon>Malpighiales</taxon>
        <taxon>Salicaceae</taxon>
        <taxon>Saliceae</taxon>
        <taxon>Populus</taxon>
    </lineage>
</organism>
<reference evidence="2" key="1">
    <citation type="journal article" date="2023" name="Mol. Ecol. Resour.">
        <title>Chromosome-level genome assembly of a triploid poplar Populus alba 'Berolinensis'.</title>
        <authorList>
            <person name="Chen S."/>
            <person name="Yu Y."/>
            <person name="Wang X."/>
            <person name="Wang S."/>
            <person name="Zhang T."/>
            <person name="Zhou Y."/>
            <person name="He R."/>
            <person name="Meng N."/>
            <person name="Wang Y."/>
            <person name="Liu W."/>
            <person name="Liu Z."/>
            <person name="Liu J."/>
            <person name="Guo Q."/>
            <person name="Huang H."/>
            <person name="Sederoff R.R."/>
            <person name="Wang G."/>
            <person name="Qu G."/>
            <person name="Chen S."/>
        </authorList>
    </citation>
    <scope>NUCLEOTIDE SEQUENCE</scope>
    <source>
        <strain evidence="2">SC-2020</strain>
    </source>
</reference>
<dbReference type="EMBL" id="JAQIZT010000006">
    <property type="protein sequence ID" value="KAJ6994887.1"/>
    <property type="molecule type" value="Genomic_DNA"/>
</dbReference>
<evidence type="ECO:0000313" key="3">
    <source>
        <dbReference type="Proteomes" id="UP001164929"/>
    </source>
</evidence>
<keyword evidence="1" id="KW-0732">Signal</keyword>
<sequence length="81" mass="9011">MRVSGLDLKLTWLLFQFASSKELFMATAVQYVLEMAMSGDGNGKAWISLLHLAEYVFECPIPCSIFSSHETLLITISSCCD</sequence>
<dbReference type="AlphaFoldDB" id="A0AAD6QQQ9"/>
<evidence type="ECO:0000313" key="2">
    <source>
        <dbReference type="EMBL" id="KAJ6994887.1"/>
    </source>
</evidence>
<comment type="caution">
    <text evidence="2">The sequence shown here is derived from an EMBL/GenBank/DDBJ whole genome shotgun (WGS) entry which is preliminary data.</text>
</comment>
<keyword evidence="3" id="KW-1185">Reference proteome</keyword>
<feature type="signal peptide" evidence="1">
    <location>
        <begin position="1"/>
        <end position="20"/>
    </location>
</feature>
<feature type="chain" id="PRO_5042026616" evidence="1">
    <location>
        <begin position="21"/>
        <end position="81"/>
    </location>
</feature>
<evidence type="ECO:0000256" key="1">
    <source>
        <dbReference type="SAM" id="SignalP"/>
    </source>
</evidence>
<gene>
    <name evidence="2" type="ORF">NC653_017620</name>
</gene>
<accession>A0AAD6QQQ9</accession>